<dbReference type="GO" id="GO:0005886">
    <property type="term" value="C:plasma membrane"/>
    <property type="evidence" value="ECO:0007669"/>
    <property type="project" value="UniProtKB-SubCell"/>
</dbReference>
<keyword evidence="2" id="KW-1003">Cell membrane</keyword>
<organism evidence="8 9">
    <name type="scientific">Brachionus plicatilis</name>
    <name type="common">Marine rotifer</name>
    <name type="synonym">Brachionus muelleri</name>
    <dbReference type="NCBI Taxonomy" id="10195"/>
    <lineage>
        <taxon>Eukaryota</taxon>
        <taxon>Metazoa</taxon>
        <taxon>Spiralia</taxon>
        <taxon>Gnathifera</taxon>
        <taxon>Rotifera</taxon>
        <taxon>Eurotatoria</taxon>
        <taxon>Monogononta</taxon>
        <taxon>Pseudotrocha</taxon>
        <taxon>Ploima</taxon>
        <taxon>Brachionidae</taxon>
        <taxon>Brachionus</taxon>
    </lineage>
</organism>
<feature type="chain" id="PRO_5017979127" evidence="6">
    <location>
        <begin position="23"/>
        <end position="117"/>
    </location>
</feature>
<comment type="subcellular location">
    <subcellularLocation>
        <location evidence="1">Cell membrane</location>
    </subcellularLocation>
</comment>
<sequence>MKFFVFLMSISLLVSLVPTSNGLQCYECALCSGLGTLTTCDSGETYCQKILAVAAGIETVTKSCISSCTEVNTPIVLGIGGGTYCCNTDGCNFGISIGSSIQLLILSIACSFFSKFL</sequence>
<protein>
    <submittedName>
        <fullName evidence="8">Secreted Ly-6 uPAR-related 1-like</fullName>
    </submittedName>
</protein>
<dbReference type="Gene3D" id="2.10.60.10">
    <property type="entry name" value="CD59"/>
    <property type="match status" value="1"/>
</dbReference>
<proteinExistence type="predicted"/>
<evidence type="ECO:0000256" key="2">
    <source>
        <dbReference type="ARBA" id="ARBA00022475"/>
    </source>
</evidence>
<evidence type="ECO:0000313" key="9">
    <source>
        <dbReference type="Proteomes" id="UP000276133"/>
    </source>
</evidence>
<keyword evidence="3 6" id="KW-0732">Signal</keyword>
<keyword evidence="4" id="KW-0472">Membrane</keyword>
<dbReference type="Pfam" id="PF00087">
    <property type="entry name" value="Toxin_TOLIP"/>
    <property type="match status" value="1"/>
</dbReference>
<comment type="caution">
    <text evidence="8">The sequence shown here is derived from an EMBL/GenBank/DDBJ whole genome shotgun (WGS) entry which is preliminary data.</text>
</comment>
<dbReference type="SMART" id="SM00134">
    <property type="entry name" value="LU"/>
    <property type="match status" value="1"/>
</dbReference>
<feature type="signal peptide" evidence="6">
    <location>
        <begin position="1"/>
        <end position="22"/>
    </location>
</feature>
<evidence type="ECO:0000256" key="5">
    <source>
        <dbReference type="ARBA" id="ARBA00023180"/>
    </source>
</evidence>
<gene>
    <name evidence="8" type="ORF">BpHYR1_029885</name>
</gene>
<accession>A0A3M7PKT0</accession>
<name>A0A3M7PKT0_BRAPC</name>
<evidence type="ECO:0000256" key="1">
    <source>
        <dbReference type="ARBA" id="ARBA00004236"/>
    </source>
</evidence>
<keyword evidence="5" id="KW-0325">Glycoprotein</keyword>
<evidence type="ECO:0000256" key="4">
    <source>
        <dbReference type="ARBA" id="ARBA00023136"/>
    </source>
</evidence>
<reference evidence="8 9" key="1">
    <citation type="journal article" date="2018" name="Sci. Rep.">
        <title>Genomic signatures of local adaptation to the degree of environmental predictability in rotifers.</title>
        <authorList>
            <person name="Franch-Gras L."/>
            <person name="Hahn C."/>
            <person name="Garcia-Roger E.M."/>
            <person name="Carmona M.J."/>
            <person name="Serra M."/>
            <person name="Gomez A."/>
        </authorList>
    </citation>
    <scope>NUCLEOTIDE SEQUENCE [LARGE SCALE GENOMIC DNA]</scope>
    <source>
        <strain evidence="8">HYR1</strain>
    </source>
</reference>
<evidence type="ECO:0000256" key="6">
    <source>
        <dbReference type="SAM" id="SignalP"/>
    </source>
</evidence>
<dbReference type="InterPro" id="IPR016054">
    <property type="entry name" value="LY6_UPA_recep-like"/>
</dbReference>
<dbReference type="InterPro" id="IPR035076">
    <property type="entry name" value="Toxin/TOLIP"/>
</dbReference>
<feature type="domain" description="UPAR/Ly6" evidence="7">
    <location>
        <begin position="26"/>
        <end position="104"/>
    </location>
</feature>
<dbReference type="InterPro" id="IPR045860">
    <property type="entry name" value="Snake_toxin-like_sf"/>
</dbReference>
<dbReference type="SUPFAM" id="SSF57302">
    <property type="entry name" value="Snake toxin-like"/>
    <property type="match status" value="1"/>
</dbReference>
<evidence type="ECO:0000313" key="8">
    <source>
        <dbReference type="EMBL" id="RMZ99588.1"/>
    </source>
</evidence>
<keyword evidence="9" id="KW-1185">Reference proteome</keyword>
<dbReference type="OrthoDB" id="10001440at2759"/>
<dbReference type="EMBL" id="REGN01010151">
    <property type="protein sequence ID" value="RMZ99588.1"/>
    <property type="molecule type" value="Genomic_DNA"/>
</dbReference>
<evidence type="ECO:0000259" key="7">
    <source>
        <dbReference type="SMART" id="SM00134"/>
    </source>
</evidence>
<dbReference type="Proteomes" id="UP000276133">
    <property type="component" value="Unassembled WGS sequence"/>
</dbReference>
<evidence type="ECO:0000256" key="3">
    <source>
        <dbReference type="ARBA" id="ARBA00022729"/>
    </source>
</evidence>
<dbReference type="AlphaFoldDB" id="A0A3M7PKT0"/>